<evidence type="ECO:0000256" key="1">
    <source>
        <dbReference type="SAM" id="MobiDB-lite"/>
    </source>
</evidence>
<dbReference type="AlphaFoldDB" id="A0A9P4QYQ1"/>
<sequence length="327" mass="36294">MPRSNSQYSSPPPQSSSSNIPISQAYPPRPRLSHSGFTTTLASTTALSPSSSTETLVPTPDYSPSTPLLSSSIPAPLVSSNDEVALLPPNSEAALLPSNNENAYSNEAHLLSSYIPDPFFFSNTTTSFSSNNEAALLPSNNENAYNNEALLLTSFIPDPFFFSNTTTHLSSSNEAPALPSSTNTPFFFSTTRTRTPPPPSDLAALRARALSLWSEITQLEETIDQREQRLENITTYRSRIHSTPFLTLGPGHRFSRSADSDFHARRSRISGVDFGEEEQEEEEQEQGRGYIWNGRYYTRSALLEELEGERERMRSRGNERRDSVSER</sequence>
<feature type="compositionally biased region" description="Low complexity" evidence="1">
    <location>
        <begin position="1"/>
        <end position="23"/>
    </location>
</feature>
<dbReference type="EMBL" id="ML996160">
    <property type="protein sequence ID" value="KAF2733534.1"/>
    <property type="molecule type" value="Genomic_DNA"/>
</dbReference>
<accession>A0A9P4QYQ1</accession>
<reference evidence="2" key="1">
    <citation type="journal article" date="2020" name="Stud. Mycol.">
        <title>101 Dothideomycetes genomes: a test case for predicting lifestyles and emergence of pathogens.</title>
        <authorList>
            <person name="Haridas S."/>
            <person name="Albert R."/>
            <person name="Binder M."/>
            <person name="Bloem J."/>
            <person name="Labutti K."/>
            <person name="Salamov A."/>
            <person name="Andreopoulos B."/>
            <person name="Baker S."/>
            <person name="Barry K."/>
            <person name="Bills G."/>
            <person name="Bluhm B."/>
            <person name="Cannon C."/>
            <person name="Castanera R."/>
            <person name="Culley D."/>
            <person name="Daum C."/>
            <person name="Ezra D."/>
            <person name="Gonzalez J."/>
            <person name="Henrissat B."/>
            <person name="Kuo A."/>
            <person name="Liang C."/>
            <person name="Lipzen A."/>
            <person name="Lutzoni F."/>
            <person name="Magnuson J."/>
            <person name="Mondo S."/>
            <person name="Nolan M."/>
            <person name="Ohm R."/>
            <person name="Pangilinan J."/>
            <person name="Park H.-J."/>
            <person name="Ramirez L."/>
            <person name="Alfaro M."/>
            <person name="Sun H."/>
            <person name="Tritt A."/>
            <person name="Yoshinaga Y."/>
            <person name="Zwiers L.-H."/>
            <person name="Turgeon B."/>
            <person name="Goodwin S."/>
            <person name="Spatafora J."/>
            <person name="Crous P."/>
            <person name="Grigoriev I."/>
        </authorList>
    </citation>
    <scope>NUCLEOTIDE SEQUENCE</scope>
    <source>
        <strain evidence="2">CBS 125425</strain>
    </source>
</reference>
<dbReference type="Proteomes" id="UP000799444">
    <property type="component" value="Unassembled WGS sequence"/>
</dbReference>
<feature type="compositionally biased region" description="Basic and acidic residues" evidence="1">
    <location>
        <begin position="309"/>
        <end position="327"/>
    </location>
</feature>
<organism evidence="2 3">
    <name type="scientific">Polyplosphaeria fusca</name>
    <dbReference type="NCBI Taxonomy" id="682080"/>
    <lineage>
        <taxon>Eukaryota</taxon>
        <taxon>Fungi</taxon>
        <taxon>Dikarya</taxon>
        <taxon>Ascomycota</taxon>
        <taxon>Pezizomycotina</taxon>
        <taxon>Dothideomycetes</taxon>
        <taxon>Pleosporomycetidae</taxon>
        <taxon>Pleosporales</taxon>
        <taxon>Tetraplosphaeriaceae</taxon>
        <taxon>Polyplosphaeria</taxon>
    </lineage>
</organism>
<feature type="region of interest" description="Disordered" evidence="1">
    <location>
        <begin position="307"/>
        <end position="327"/>
    </location>
</feature>
<evidence type="ECO:0000313" key="3">
    <source>
        <dbReference type="Proteomes" id="UP000799444"/>
    </source>
</evidence>
<protein>
    <submittedName>
        <fullName evidence="2">Uncharacterized protein</fullName>
    </submittedName>
</protein>
<feature type="region of interest" description="Disordered" evidence="1">
    <location>
        <begin position="1"/>
        <end position="68"/>
    </location>
</feature>
<gene>
    <name evidence="2" type="ORF">EJ04DRAFT_553332</name>
</gene>
<feature type="compositionally biased region" description="Low complexity" evidence="1">
    <location>
        <begin position="38"/>
        <end position="68"/>
    </location>
</feature>
<keyword evidence="3" id="KW-1185">Reference proteome</keyword>
<evidence type="ECO:0000313" key="2">
    <source>
        <dbReference type="EMBL" id="KAF2733534.1"/>
    </source>
</evidence>
<comment type="caution">
    <text evidence="2">The sequence shown here is derived from an EMBL/GenBank/DDBJ whole genome shotgun (WGS) entry which is preliminary data.</text>
</comment>
<name>A0A9P4QYQ1_9PLEO</name>
<proteinExistence type="predicted"/>